<reference evidence="12 13" key="2">
    <citation type="submission" date="2016-10" db="EMBL/GenBank/DDBJ databases">
        <authorList>
            <person name="Varghese N."/>
            <person name="Submissions S."/>
        </authorList>
    </citation>
    <scope>NUCLEOTIDE SEQUENCE [LARGE SCALE GENOMIC DNA]</scope>
    <source>
        <strain evidence="13">ATCC 20501</strain>
        <strain evidence="11 12">CGMCC 4.3529</strain>
    </source>
</reference>
<accession>A0A1H6DJC2</accession>
<comment type="similarity">
    <text evidence="2 6">Belongs to the 2-oxoacid dehydrogenase family.</text>
</comment>
<evidence type="ECO:0000313" key="13">
    <source>
        <dbReference type="Proteomes" id="UP000236729"/>
    </source>
</evidence>
<keyword evidence="10" id="KW-0670">Pyruvate</keyword>
<dbReference type="Pfam" id="PF00364">
    <property type="entry name" value="Biotin_lipoyl"/>
    <property type="match status" value="1"/>
</dbReference>
<evidence type="ECO:0000313" key="12">
    <source>
        <dbReference type="Proteomes" id="UP000199690"/>
    </source>
</evidence>
<dbReference type="Pfam" id="PF02817">
    <property type="entry name" value="E3_binding"/>
    <property type="match status" value="1"/>
</dbReference>
<evidence type="ECO:0000256" key="7">
    <source>
        <dbReference type="SAM" id="MobiDB-lite"/>
    </source>
</evidence>
<dbReference type="GO" id="GO:0016407">
    <property type="term" value="F:acetyltransferase activity"/>
    <property type="evidence" value="ECO:0007669"/>
    <property type="project" value="TreeGrafter"/>
</dbReference>
<feature type="domain" description="Peripheral subunit-binding (PSBD)" evidence="9">
    <location>
        <begin position="152"/>
        <end position="189"/>
    </location>
</feature>
<protein>
    <recommendedName>
        <fullName evidence="6">Dihydrolipoamide acetyltransferase component of pyruvate dehydrogenase complex</fullName>
        <ecNumber evidence="6">2.3.1.-</ecNumber>
    </recommendedName>
</protein>
<dbReference type="Pfam" id="PF00198">
    <property type="entry name" value="2-oxoacid_dh"/>
    <property type="match status" value="1"/>
</dbReference>
<dbReference type="SUPFAM" id="SSF47005">
    <property type="entry name" value="Peripheral subunit-binding domain of 2-oxo acid dehydrogenase complex"/>
    <property type="match status" value="1"/>
</dbReference>
<evidence type="ECO:0000256" key="4">
    <source>
        <dbReference type="ARBA" id="ARBA00022823"/>
    </source>
</evidence>
<sequence length="433" mass="45296">MAIKQFPLPDVGEGLTEAEILGWRVKPGDAVTVNQVIVEIETAKASVELPCPWAGTVRELLADPGATVEVGAPIIAIDMGGAEPADNGGKTDEESNGRVANLVGYGPRATSTKRRPRKGRPAAAVVEAPPAPQAEPVVRAEPVVQAGGYVPLAKPPVRKLAKDLGVDLTNLAGTGTGGVITREDVQSAAGAPPAAPTAAPGARERRVPIKGVRKATAQAMVTSAFTAPHVTEFLTVDVTPMMELREQLKSHPEFRDVKITPLAFAAKAVCLAVRRTPDVNATWDEAAGEIVYKDYVHLGIAAATPRGLVVPKVRDADQQSLKELAQSLEQLTSTAREGRTAPADMLGGTFTITNVGVFGVDTGTPILNPGESAILALGAIRDMPWVVDGQVVPRKVCQLALSFDHRVVDGQQGSQFLADVGALLANPAMAITY</sequence>
<dbReference type="PROSITE" id="PS51826">
    <property type="entry name" value="PSBD"/>
    <property type="match status" value="1"/>
</dbReference>
<feature type="compositionally biased region" description="Low complexity" evidence="7">
    <location>
        <begin position="188"/>
        <end position="201"/>
    </location>
</feature>
<dbReference type="InterPro" id="IPR023213">
    <property type="entry name" value="CAT-like_dom_sf"/>
</dbReference>
<comment type="cofactor">
    <cofactor evidence="1 6">
        <name>(R)-lipoate</name>
        <dbReference type="ChEBI" id="CHEBI:83088"/>
    </cofactor>
</comment>
<keyword evidence="3 6" id="KW-0808">Transferase</keyword>
<dbReference type="PROSITE" id="PS50968">
    <property type="entry name" value="BIOTINYL_LIPOYL"/>
    <property type="match status" value="1"/>
</dbReference>
<evidence type="ECO:0000313" key="10">
    <source>
        <dbReference type="EMBL" id="SEG85322.1"/>
    </source>
</evidence>
<dbReference type="AlphaFoldDB" id="A0A1H6DJC2"/>
<dbReference type="InterPro" id="IPR001078">
    <property type="entry name" value="2-oxoacid_DH_actylTfrase"/>
</dbReference>
<dbReference type="EC" id="2.3.1.-" evidence="6"/>
<evidence type="ECO:0000256" key="3">
    <source>
        <dbReference type="ARBA" id="ARBA00022679"/>
    </source>
</evidence>
<evidence type="ECO:0000313" key="11">
    <source>
        <dbReference type="EMBL" id="SFD24593.1"/>
    </source>
</evidence>
<dbReference type="Proteomes" id="UP000199690">
    <property type="component" value="Unassembled WGS sequence"/>
</dbReference>
<feature type="domain" description="Lipoyl-binding" evidence="8">
    <location>
        <begin position="3"/>
        <end position="78"/>
    </location>
</feature>
<gene>
    <name evidence="10" type="ORF">SAMN02982929_04569</name>
    <name evidence="11" type="ORF">SAMN05216506_103221</name>
</gene>
<dbReference type="SUPFAM" id="SSF51230">
    <property type="entry name" value="Single hybrid motif"/>
    <property type="match status" value="1"/>
</dbReference>
<name>A0A1H6DJC2_9PSEU</name>
<evidence type="ECO:0000256" key="2">
    <source>
        <dbReference type="ARBA" id="ARBA00007317"/>
    </source>
</evidence>
<evidence type="ECO:0000256" key="5">
    <source>
        <dbReference type="ARBA" id="ARBA00023315"/>
    </source>
</evidence>
<feature type="region of interest" description="Disordered" evidence="7">
    <location>
        <begin position="81"/>
        <end position="128"/>
    </location>
</feature>
<dbReference type="PROSITE" id="PS00189">
    <property type="entry name" value="LIPOYL"/>
    <property type="match status" value="1"/>
</dbReference>
<evidence type="ECO:0000259" key="9">
    <source>
        <dbReference type="PROSITE" id="PS51826"/>
    </source>
</evidence>
<dbReference type="GO" id="GO:0031405">
    <property type="term" value="F:lipoic acid binding"/>
    <property type="evidence" value="ECO:0007669"/>
    <property type="project" value="TreeGrafter"/>
</dbReference>
<dbReference type="InterPro" id="IPR004167">
    <property type="entry name" value="PSBD"/>
</dbReference>
<dbReference type="Proteomes" id="UP000236729">
    <property type="component" value="Unassembled WGS sequence"/>
</dbReference>
<dbReference type="PANTHER" id="PTHR43178">
    <property type="entry name" value="DIHYDROLIPOAMIDE ACETYLTRANSFERASE COMPONENT OF PYRUVATE DEHYDROGENASE COMPLEX"/>
    <property type="match status" value="1"/>
</dbReference>
<organism evidence="10 13">
    <name type="scientific">Saccharopolyspora kobensis</name>
    <dbReference type="NCBI Taxonomy" id="146035"/>
    <lineage>
        <taxon>Bacteria</taxon>
        <taxon>Bacillati</taxon>
        <taxon>Actinomycetota</taxon>
        <taxon>Actinomycetes</taxon>
        <taxon>Pseudonocardiales</taxon>
        <taxon>Pseudonocardiaceae</taxon>
        <taxon>Saccharopolyspora</taxon>
    </lineage>
</organism>
<dbReference type="EMBL" id="FOME01000003">
    <property type="protein sequence ID" value="SFD24593.1"/>
    <property type="molecule type" value="Genomic_DNA"/>
</dbReference>
<dbReference type="InterPro" id="IPR036625">
    <property type="entry name" value="E3-bd_dom_sf"/>
</dbReference>
<keyword evidence="4 6" id="KW-0450">Lipoyl</keyword>
<dbReference type="InterPro" id="IPR003016">
    <property type="entry name" value="2-oxoA_DH_lipoyl-BS"/>
</dbReference>
<evidence type="ECO:0000256" key="1">
    <source>
        <dbReference type="ARBA" id="ARBA00001938"/>
    </source>
</evidence>
<dbReference type="Gene3D" id="3.30.559.10">
    <property type="entry name" value="Chloramphenicol acetyltransferase-like domain"/>
    <property type="match status" value="1"/>
</dbReference>
<dbReference type="CDD" id="cd06849">
    <property type="entry name" value="lipoyl_domain"/>
    <property type="match status" value="1"/>
</dbReference>
<dbReference type="GO" id="GO:0005737">
    <property type="term" value="C:cytoplasm"/>
    <property type="evidence" value="ECO:0007669"/>
    <property type="project" value="TreeGrafter"/>
</dbReference>
<proteinExistence type="inferred from homology"/>
<dbReference type="SMR" id="A0A1H6DJC2"/>
<dbReference type="RefSeq" id="WP_093350703.1">
    <property type="nucleotide sequence ID" value="NZ_FNVB01000006.1"/>
</dbReference>
<keyword evidence="12" id="KW-1185">Reference proteome</keyword>
<feature type="compositionally biased region" description="Basic residues" evidence="7">
    <location>
        <begin position="111"/>
        <end position="120"/>
    </location>
</feature>
<dbReference type="Gene3D" id="4.10.320.10">
    <property type="entry name" value="E3-binding domain"/>
    <property type="match status" value="1"/>
</dbReference>
<dbReference type="InterPro" id="IPR011053">
    <property type="entry name" value="Single_hybrid_motif"/>
</dbReference>
<dbReference type="FunFam" id="3.30.559.10:FF:000007">
    <property type="entry name" value="Dihydrolipoamide acetyltransferase component of pyruvate dehydrogenase complex"/>
    <property type="match status" value="1"/>
</dbReference>
<evidence type="ECO:0000256" key="6">
    <source>
        <dbReference type="RuleBase" id="RU003423"/>
    </source>
</evidence>
<keyword evidence="5 6" id="KW-0012">Acyltransferase</keyword>
<evidence type="ECO:0000259" key="8">
    <source>
        <dbReference type="PROSITE" id="PS50968"/>
    </source>
</evidence>
<reference evidence="10" key="1">
    <citation type="submission" date="2016-10" db="EMBL/GenBank/DDBJ databases">
        <authorList>
            <person name="de Groot N.N."/>
        </authorList>
    </citation>
    <scope>NUCLEOTIDE SEQUENCE [LARGE SCALE GENOMIC DNA]</scope>
    <source>
        <strain evidence="10">ATCC 20501</strain>
    </source>
</reference>
<feature type="region of interest" description="Disordered" evidence="7">
    <location>
        <begin position="186"/>
        <end position="205"/>
    </location>
</feature>
<accession>A0A1I1QZ94</accession>
<dbReference type="InterPro" id="IPR000089">
    <property type="entry name" value="Biotin_lipoyl"/>
</dbReference>
<dbReference type="InterPro" id="IPR050743">
    <property type="entry name" value="2-oxoacid_DH_E2_comp"/>
</dbReference>
<dbReference type="EMBL" id="FNVB01000006">
    <property type="protein sequence ID" value="SEG85322.1"/>
    <property type="molecule type" value="Genomic_DNA"/>
</dbReference>
<dbReference type="SUPFAM" id="SSF52777">
    <property type="entry name" value="CoA-dependent acyltransferases"/>
    <property type="match status" value="1"/>
</dbReference>
<dbReference type="PANTHER" id="PTHR43178:SF5">
    <property type="entry name" value="LIPOAMIDE ACYLTRANSFERASE COMPONENT OF BRANCHED-CHAIN ALPHA-KETO ACID DEHYDROGENASE COMPLEX, MITOCHONDRIAL"/>
    <property type="match status" value="1"/>
</dbReference>
<dbReference type="Gene3D" id="2.40.50.100">
    <property type="match status" value="1"/>
</dbReference>